<evidence type="ECO:0000313" key="2">
    <source>
        <dbReference type="Proteomes" id="UP000827544"/>
    </source>
</evidence>
<evidence type="ECO:0000313" key="1">
    <source>
        <dbReference type="EMBL" id="UGO50873.1"/>
    </source>
</evidence>
<accession>A0AAE8YU88</accession>
<name>A0AAE8YU88_9CAUD</name>
<protein>
    <submittedName>
        <fullName evidence="1">Uncharacterized protein</fullName>
    </submittedName>
</protein>
<reference evidence="1" key="1">
    <citation type="submission" date="2021-10" db="EMBL/GenBank/DDBJ databases">
        <authorList>
            <person name="Lavering E.D."/>
            <person name="James R."/>
            <person name="Fairholm J.D."/>
            <person name="Ogilvie B.H."/>
            <person name="Thurgood T.L."/>
            <person name="Robison R.A."/>
            <person name="Grose J.H."/>
        </authorList>
    </citation>
    <scope>NUCLEOTIDE SEQUENCE</scope>
</reference>
<dbReference type="Proteomes" id="UP000827544">
    <property type="component" value="Segment"/>
</dbReference>
<dbReference type="EMBL" id="OK499992">
    <property type="protein sequence ID" value="UGO50873.1"/>
    <property type="molecule type" value="Genomic_DNA"/>
</dbReference>
<gene>
    <name evidence="1" type="ORF">NATE_20</name>
</gene>
<keyword evidence="2" id="KW-1185">Reference proteome</keyword>
<sequence>MTGEYKSWYTMYNKTKGVLQMYKCTKCNMVHSEKEWNEKTFGVGLVDKGVYDVLITECDDESKEYYGGQYIFDCPSCGDFGCFEHKEIIKIK</sequence>
<organism evidence="1 2">
    <name type="scientific">Bacillus phage vB_BanS_Nate</name>
    <dbReference type="NCBI Taxonomy" id="2894788"/>
    <lineage>
        <taxon>Viruses</taxon>
        <taxon>Duplodnaviria</taxon>
        <taxon>Heunggongvirae</taxon>
        <taxon>Uroviricota</taxon>
        <taxon>Caudoviricetes</taxon>
        <taxon>Joanripponvirinae</taxon>
        <taxon>Natevirus</taxon>
        <taxon>Natevirus nate</taxon>
    </lineage>
</organism>
<proteinExistence type="predicted"/>